<dbReference type="AlphaFoldDB" id="C6DY77"/>
<dbReference type="Gene3D" id="3.30.565.10">
    <property type="entry name" value="Histidine kinase-like ATPase, C-terminal domain"/>
    <property type="match status" value="1"/>
</dbReference>
<keyword evidence="9 10" id="KW-1133">Transmembrane helix</keyword>
<dbReference type="eggNOG" id="COG4191">
    <property type="taxonomic scope" value="Bacteria"/>
</dbReference>
<dbReference type="EMBL" id="CP001661">
    <property type="protein sequence ID" value="ACT16352.1"/>
    <property type="molecule type" value="Genomic_DNA"/>
</dbReference>
<dbReference type="STRING" id="443144.GM21_0267"/>
<dbReference type="Gene3D" id="1.10.287.130">
    <property type="match status" value="1"/>
</dbReference>
<evidence type="ECO:0000256" key="1">
    <source>
        <dbReference type="ARBA" id="ARBA00000085"/>
    </source>
</evidence>
<dbReference type="Pfam" id="PF02518">
    <property type="entry name" value="HATPase_c"/>
    <property type="match status" value="1"/>
</dbReference>
<dbReference type="EC" id="2.7.13.3" evidence="3"/>
<dbReference type="InterPro" id="IPR036097">
    <property type="entry name" value="HisK_dim/P_sf"/>
</dbReference>
<dbReference type="GO" id="GO:0000155">
    <property type="term" value="F:phosphorelay sensor kinase activity"/>
    <property type="evidence" value="ECO:0007669"/>
    <property type="project" value="InterPro"/>
</dbReference>
<keyword evidence="7 10" id="KW-0812">Transmembrane</keyword>
<keyword evidence="8 13" id="KW-0418">Kinase</keyword>
<dbReference type="SUPFAM" id="SSF47384">
    <property type="entry name" value="Homodimeric domain of signal transducing histidine kinase"/>
    <property type="match status" value="1"/>
</dbReference>
<dbReference type="SMART" id="SM00387">
    <property type="entry name" value="HATPase_c"/>
    <property type="match status" value="1"/>
</dbReference>
<keyword evidence="6" id="KW-0808">Transferase</keyword>
<evidence type="ECO:0000313" key="13">
    <source>
        <dbReference type="EMBL" id="ACT16352.1"/>
    </source>
</evidence>
<evidence type="ECO:0000256" key="2">
    <source>
        <dbReference type="ARBA" id="ARBA00004651"/>
    </source>
</evidence>
<dbReference type="PRINTS" id="PR00344">
    <property type="entry name" value="BCTRLSENSOR"/>
</dbReference>
<feature type="transmembrane region" description="Helical" evidence="10">
    <location>
        <begin position="22"/>
        <end position="42"/>
    </location>
</feature>
<evidence type="ECO:0000256" key="4">
    <source>
        <dbReference type="ARBA" id="ARBA00022475"/>
    </source>
</evidence>
<feature type="domain" description="HAMP" evidence="12">
    <location>
        <begin position="211"/>
        <end position="263"/>
    </location>
</feature>
<evidence type="ECO:0000256" key="9">
    <source>
        <dbReference type="ARBA" id="ARBA00022989"/>
    </source>
</evidence>
<dbReference type="PANTHER" id="PTHR43065:SF42">
    <property type="entry name" value="TWO-COMPONENT SENSOR PPRA"/>
    <property type="match status" value="1"/>
</dbReference>
<evidence type="ECO:0000259" key="11">
    <source>
        <dbReference type="PROSITE" id="PS50109"/>
    </source>
</evidence>
<dbReference type="CDD" id="cd06225">
    <property type="entry name" value="HAMP"/>
    <property type="match status" value="1"/>
</dbReference>
<dbReference type="InterPro" id="IPR003594">
    <property type="entry name" value="HATPase_dom"/>
</dbReference>
<feature type="transmembrane region" description="Helical" evidence="10">
    <location>
        <begin position="189"/>
        <end position="210"/>
    </location>
</feature>
<dbReference type="Gene3D" id="6.10.340.10">
    <property type="match status" value="1"/>
</dbReference>
<dbReference type="InterPro" id="IPR005467">
    <property type="entry name" value="His_kinase_dom"/>
</dbReference>
<reference evidence="13" key="1">
    <citation type="submission" date="2009-07" db="EMBL/GenBank/DDBJ databases">
        <title>Complete sequence of Geobacter sp. M21.</title>
        <authorList>
            <consortium name="US DOE Joint Genome Institute"/>
            <person name="Lucas S."/>
            <person name="Copeland A."/>
            <person name="Lapidus A."/>
            <person name="Glavina del Rio T."/>
            <person name="Dalin E."/>
            <person name="Tice H."/>
            <person name="Bruce D."/>
            <person name="Goodwin L."/>
            <person name="Pitluck S."/>
            <person name="Saunders E."/>
            <person name="Brettin T."/>
            <person name="Detter J.C."/>
            <person name="Han C."/>
            <person name="Larimer F."/>
            <person name="Land M."/>
            <person name="Hauser L."/>
            <person name="Kyrpides N."/>
            <person name="Ovchinnikova G."/>
            <person name="Lovley D."/>
        </authorList>
    </citation>
    <scope>NUCLEOTIDE SEQUENCE [LARGE SCALE GENOMIC DNA]</scope>
    <source>
        <strain evidence="13">M21</strain>
    </source>
</reference>
<keyword evidence="5" id="KW-0597">Phosphoprotein</keyword>
<dbReference type="PANTHER" id="PTHR43065">
    <property type="entry name" value="SENSOR HISTIDINE KINASE"/>
    <property type="match status" value="1"/>
</dbReference>
<dbReference type="SMART" id="SM00388">
    <property type="entry name" value="HisKA"/>
    <property type="match status" value="1"/>
</dbReference>
<dbReference type="CDD" id="cd00082">
    <property type="entry name" value="HisKA"/>
    <property type="match status" value="1"/>
</dbReference>
<dbReference type="InterPro" id="IPR004358">
    <property type="entry name" value="Sig_transdc_His_kin-like_C"/>
</dbReference>
<dbReference type="KEGG" id="gem:GM21_0267"/>
<name>C6DY77_GEOSM</name>
<dbReference type="Gene3D" id="3.30.450.290">
    <property type="match status" value="1"/>
</dbReference>
<gene>
    <name evidence="13" type="ordered locus">GM21_0267</name>
</gene>
<accession>C6DY77</accession>
<dbReference type="SUPFAM" id="SSF158472">
    <property type="entry name" value="HAMP domain-like"/>
    <property type="match status" value="1"/>
</dbReference>
<comment type="catalytic activity">
    <reaction evidence="1">
        <text>ATP + protein L-histidine = ADP + protein N-phospho-L-histidine.</text>
        <dbReference type="EC" id="2.7.13.3"/>
    </reaction>
</comment>
<dbReference type="InterPro" id="IPR003660">
    <property type="entry name" value="HAMP_dom"/>
</dbReference>
<dbReference type="InterPro" id="IPR036890">
    <property type="entry name" value="HATPase_C_sf"/>
</dbReference>
<protein>
    <recommendedName>
        <fullName evidence="3">histidine kinase</fullName>
        <ecNumber evidence="3">2.7.13.3</ecNumber>
    </recommendedName>
</protein>
<evidence type="ECO:0000256" key="3">
    <source>
        <dbReference type="ARBA" id="ARBA00012438"/>
    </source>
</evidence>
<proteinExistence type="predicted"/>
<evidence type="ECO:0000259" key="12">
    <source>
        <dbReference type="PROSITE" id="PS50885"/>
    </source>
</evidence>
<organism evidence="13">
    <name type="scientific">Geobacter sp. (strain M21)</name>
    <dbReference type="NCBI Taxonomy" id="443144"/>
    <lineage>
        <taxon>Bacteria</taxon>
        <taxon>Pseudomonadati</taxon>
        <taxon>Thermodesulfobacteriota</taxon>
        <taxon>Desulfuromonadia</taxon>
        <taxon>Geobacterales</taxon>
        <taxon>Geobacteraceae</taxon>
        <taxon>Geobacter</taxon>
    </lineage>
</organism>
<dbReference type="SUPFAM" id="SSF103190">
    <property type="entry name" value="Sensory domain-like"/>
    <property type="match status" value="1"/>
</dbReference>
<keyword evidence="4" id="KW-1003">Cell membrane</keyword>
<dbReference type="PROSITE" id="PS50885">
    <property type="entry name" value="HAMP"/>
    <property type="match status" value="1"/>
</dbReference>
<dbReference type="InterPro" id="IPR003661">
    <property type="entry name" value="HisK_dim/P_dom"/>
</dbReference>
<dbReference type="HOGENOM" id="CLU_000445_89_29_7"/>
<dbReference type="SUPFAM" id="SSF55874">
    <property type="entry name" value="ATPase domain of HSP90 chaperone/DNA topoisomerase II/histidine kinase"/>
    <property type="match status" value="1"/>
</dbReference>
<keyword evidence="10" id="KW-0472">Membrane</keyword>
<dbReference type="GO" id="GO:0005886">
    <property type="term" value="C:plasma membrane"/>
    <property type="evidence" value="ECO:0007669"/>
    <property type="project" value="UniProtKB-SubCell"/>
</dbReference>
<evidence type="ECO:0000256" key="6">
    <source>
        <dbReference type="ARBA" id="ARBA00022679"/>
    </source>
</evidence>
<dbReference type="PROSITE" id="PS50109">
    <property type="entry name" value="HIS_KIN"/>
    <property type="match status" value="1"/>
</dbReference>
<evidence type="ECO:0000256" key="8">
    <source>
        <dbReference type="ARBA" id="ARBA00022777"/>
    </source>
</evidence>
<dbReference type="Pfam" id="PF00672">
    <property type="entry name" value="HAMP"/>
    <property type="match status" value="1"/>
</dbReference>
<sequence length="517" mass="56955">MRPDTPTQSEALLIFKSLTSRVIVLSICLLVFGIGTFAFLTLRREQMQLINSARESSELLLNTIERSLYNSMRIGNTEDVKVILEMVGQSENLVGVRIFHPHGVILKSSNPNEVGRVVDERDYKLFLDNKREGVFNLDGHGEVLGMVKPIYNDRQCNLCHGSKSRIIGLLNVNYSLTETRNRIVELTKLFVMSTVAIIGFLSLAISLVMLKFVKKPLSQLAKNMARVEAGDLSVRMTPEGKDEIGRLIVSFDSMVDRLDRAKKELENFHFQQMERADRLASVGEMAAGIAHEIKNPLTGIAAAITVLKDDFAPDDGRVQIIGEVLEQVSRLDKTVNDLLFFGKPTVAEPTCTDINAALKKILIFASQHRGGKNIDKRLELAENLPTVYVDPKQIQQVFLNLFLNAVQAMQAGGTLTVRSGLAKVEGIDMVQVRVTDTGQGIPPQILEKIFTPFFTTKAQGTGLGLAISHRLVEQHGGRLSVVSQDGMGTTFTVELPAYCPGQPGYSGPDVPPPTVCQ</sequence>
<dbReference type="Pfam" id="PF00512">
    <property type="entry name" value="HisKA"/>
    <property type="match status" value="1"/>
</dbReference>
<feature type="domain" description="Histidine kinase" evidence="11">
    <location>
        <begin position="288"/>
        <end position="499"/>
    </location>
</feature>
<dbReference type="SMART" id="SM00304">
    <property type="entry name" value="HAMP"/>
    <property type="match status" value="1"/>
</dbReference>
<evidence type="ECO:0000256" key="10">
    <source>
        <dbReference type="SAM" id="Phobius"/>
    </source>
</evidence>
<evidence type="ECO:0000256" key="5">
    <source>
        <dbReference type="ARBA" id="ARBA00022553"/>
    </source>
</evidence>
<evidence type="ECO:0000256" key="7">
    <source>
        <dbReference type="ARBA" id="ARBA00022692"/>
    </source>
</evidence>
<comment type="subcellular location">
    <subcellularLocation>
        <location evidence="2">Cell membrane</location>
        <topology evidence="2">Multi-pass membrane protein</topology>
    </subcellularLocation>
</comment>
<dbReference type="InterPro" id="IPR029151">
    <property type="entry name" value="Sensor-like_sf"/>
</dbReference>